<dbReference type="AlphaFoldDB" id="A0A562IY41"/>
<evidence type="ECO:0000313" key="1">
    <source>
        <dbReference type="EMBL" id="TWH75750.1"/>
    </source>
</evidence>
<dbReference type="Proteomes" id="UP000321490">
    <property type="component" value="Unassembled WGS sequence"/>
</dbReference>
<comment type="caution">
    <text evidence="1">The sequence shown here is derived from an EMBL/GenBank/DDBJ whole genome shotgun (WGS) entry which is preliminary data.</text>
</comment>
<dbReference type="InterPro" id="IPR024248">
    <property type="entry name" value="DUF2695"/>
</dbReference>
<dbReference type="EMBL" id="VLKF01000001">
    <property type="protein sequence ID" value="TWH75750.1"/>
    <property type="molecule type" value="Genomic_DNA"/>
</dbReference>
<protein>
    <submittedName>
        <fullName evidence="1">Uncharacterized protein DUF2695</fullName>
    </submittedName>
</protein>
<evidence type="ECO:0000313" key="2">
    <source>
        <dbReference type="Proteomes" id="UP000321490"/>
    </source>
</evidence>
<dbReference type="Pfam" id="PF10905">
    <property type="entry name" value="DUF2695"/>
    <property type="match status" value="1"/>
</dbReference>
<proteinExistence type="predicted"/>
<name>A0A562IY41_9ACTN</name>
<reference evidence="1 2" key="1">
    <citation type="submission" date="2019-07" db="EMBL/GenBank/DDBJ databases">
        <title>R&amp;d 2014.</title>
        <authorList>
            <person name="Klenk H.-P."/>
        </authorList>
    </citation>
    <scope>NUCLEOTIDE SEQUENCE [LARGE SCALE GENOMIC DNA]</scope>
    <source>
        <strain evidence="1 2">DSM 45764</strain>
    </source>
</reference>
<gene>
    <name evidence="1" type="ORF">JD78_04315</name>
</gene>
<keyword evidence="2" id="KW-1185">Reference proteome</keyword>
<sequence>MAALADELTRPRAGECLLCYTARMLEEGGCDGTLRWVRRWRDVRLPRATALERRLGGRGAYCDCEVFLNGWTVGDHLAQPGPDGEPEWPDTRPGCVGVSARSSQPCANWVPHRRGW</sequence>
<accession>A0A562IY41</accession>
<organism evidence="1 2">
    <name type="scientific">Modestobacter roseus</name>
    <dbReference type="NCBI Taxonomy" id="1181884"/>
    <lineage>
        <taxon>Bacteria</taxon>
        <taxon>Bacillati</taxon>
        <taxon>Actinomycetota</taxon>
        <taxon>Actinomycetes</taxon>
        <taxon>Geodermatophilales</taxon>
        <taxon>Geodermatophilaceae</taxon>
        <taxon>Modestobacter</taxon>
    </lineage>
</organism>